<dbReference type="Proteomes" id="UP001164250">
    <property type="component" value="Chromosome 12"/>
</dbReference>
<name>A0ACC1A9U1_9ROSI</name>
<reference evidence="2" key="1">
    <citation type="journal article" date="2023" name="G3 (Bethesda)">
        <title>Genome assembly and association tests identify interacting loci associated with vigor, precocity, and sex in interspecific pistachio rootstocks.</title>
        <authorList>
            <person name="Palmer W."/>
            <person name="Jacygrad E."/>
            <person name="Sagayaradj S."/>
            <person name="Cavanaugh K."/>
            <person name="Han R."/>
            <person name="Bertier L."/>
            <person name="Beede B."/>
            <person name="Kafkas S."/>
            <person name="Golino D."/>
            <person name="Preece J."/>
            <person name="Michelmore R."/>
        </authorList>
    </citation>
    <scope>NUCLEOTIDE SEQUENCE [LARGE SCALE GENOMIC DNA]</scope>
</reference>
<dbReference type="EMBL" id="CM047908">
    <property type="protein sequence ID" value="KAJ0083025.1"/>
    <property type="molecule type" value="Genomic_DNA"/>
</dbReference>
<evidence type="ECO:0000313" key="1">
    <source>
        <dbReference type="EMBL" id="KAJ0083025.1"/>
    </source>
</evidence>
<accession>A0ACC1A9U1</accession>
<keyword evidence="2" id="KW-1185">Reference proteome</keyword>
<sequence>MLFLKLLLPLSVLALSYSWTQLLLAATLPQDEVDVLNQIAQTMGARNWTFNADVCEENSCFTGLPGTLPPQLVHLPYLQEISIFGNRLSGNIPDQLGNITSLTYL</sequence>
<protein>
    <submittedName>
        <fullName evidence="1">Uncharacterized protein</fullName>
    </submittedName>
</protein>
<organism evidence="1 2">
    <name type="scientific">Pistacia atlantica</name>
    <dbReference type="NCBI Taxonomy" id="434234"/>
    <lineage>
        <taxon>Eukaryota</taxon>
        <taxon>Viridiplantae</taxon>
        <taxon>Streptophyta</taxon>
        <taxon>Embryophyta</taxon>
        <taxon>Tracheophyta</taxon>
        <taxon>Spermatophyta</taxon>
        <taxon>Magnoliopsida</taxon>
        <taxon>eudicotyledons</taxon>
        <taxon>Gunneridae</taxon>
        <taxon>Pentapetalae</taxon>
        <taxon>rosids</taxon>
        <taxon>malvids</taxon>
        <taxon>Sapindales</taxon>
        <taxon>Anacardiaceae</taxon>
        <taxon>Pistacia</taxon>
    </lineage>
</organism>
<evidence type="ECO:0000313" key="2">
    <source>
        <dbReference type="Proteomes" id="UP001164250"/>
    </source>
</evidence>
<comment type="caution">
    <text evidence="1">The sequence shown here is derived from an EMBL/GenBank/DDBJ whole genome shotgun (WGS) entry which is preliminary data.</text>
</comment>
<gene>
    <name evidence="1" type="ORF">Patl1_10418</name>
</gene>
<proteinExistence type="predicted"/>